<dbReference type="PROSITE" id="PS00723">
    <property type="entry name" value="POLYPRENYL_SYNTHASE_1"/>
    <property type="match status" value="1"/>
</dbReference>
<evidence type="ECO:0000256" key="6">
    <source>
        <dbReference type="ARBA" id="ARBA00023229"/>
    </source>
</evidence>
<gene>
    <name evidence="8" type="ORF">RR46_14797</name>
</gene>
<accession>A0A194PE40</accession>
<evidence type="ECO:0000313" key="8">
    <source>
        <dbReference type="EMBL" id="KPI91293.1"/>
    </source>
</evidence>
<dbReference type="GO" id="GO:0005739">
    <property type="term" value="C:mitochondrion"/>
    <property type="evidence" value="ECO:0007669"/>
    <property type="project" value="TreeGrafter"/>
</dbReference>
<protein>
    <submittedName>
        <fullName evidence="8">Decaprenyl-diphosphate synthase subunit 1</fullName>
    </submittedName>
</protein>
<dbReference type="GO" id="GO:0006744">
    <property type="term" value="P:ubiquinone biosynthetic process"/>
    <property type="evidence" value="ECO:0007669"/>
    <property type="project" value="TreeGrafter"/>
</dbReference>
<dbReference type="GO" id="GO:0042811">
    <property type="term" value="P:pheromone biosynthetic process"/>
    <property type="evidence" value="ECO:0007669"/>
    <property type="project" value="UniProtKB-ARBA"/>
</dbReference>
<dbReference type="Pfam" id="PF00348">
    <property type="entry name" value="polyprenyl_synt"/>
    <property type="match status" value="1"/>
</dbReference>
<evidence type="ECO:0000256" key="7">
    <source>
        <dbReference type="RuleBase" id="RU004466"/>
    </source>
</evidence>
<dbReference type="GO" id="GO:0008299">
    <property type="term" value="P:isoprenoid biosynthetic process"/>
    <property type="evidence" value="ECO:0007669"/>
    <property type="project" value="UniProtKB-KW"/>
</dbReference>
<dbReference type="GO" id="GO:0046872">
    <property type="term" value="F:metal ion binding"/>
    <property type="evidence" value="ECO:0007669"/>
    <property type="project" value="UniProtKB-KW"/>
</dbReference>
<keyword evidence="5" id="KW-0460">Magnesium</keyword>
<evidence type="ECO:0000256" key="1">
    <source>
        <dbReference type="ARBA" id="ARBA00001946"/>
    </source>
</evidence>
<dbReference type="InterPro" id="IPR033749">
    <property type="entry name" value="Polyprenyl_synt_CS"/>
</dbReference>
<evidence type="ECO:0000256" key="3">
    <source>
        <dbReference type="ARBA" id="ARBA00022679"/>
    </source>
</evidence>
<dbReference type="EMBL" id="KQ459606">
    <property type="protein sequence ID" value="KPI91293.1"/>
    <property type="molecule type" value="Genomic_DNA"/>
</dbReference>
<keyword evidence="4" id="KW-0479">Metal-binding</keyword>
<dbReference type="GO" id="GO:0004659">
    <property type="term" value="F:prenyltransferase activity"/>
    <property type="evidence" value="ECO:0007669"/>
    <property type="project" value="InterPro"/>
</dbReference>
<dbReference type="SUPFAM" id="SSF48576">
    <property type="entry name" value="Terpenoid synthases"/>
    <property type="match status" value="1"/>
</dbReference>
<dbReference type="PANTHER" id="PTHR12001">
    <property type="entry name" value="GERANYLGERANYL PYROPHOSPHATE SYNTHASE"/>
    <property type="match status" value="1"/>
</dbReference>
<organism evidence="8 9">
    <name type="scientific">Papilio xuthus</name>
    <name type="common">Asian swallowtail butterfly</name>
    <dbReference type="NCBI Taxonomy" id="66420"/>
    <lineage>
        <taxon>Eukaryota</taxon>
        <taxon>Metazoa</taxon>
        <taxon>Ecdysozoa</taxon>
        <taxon>Arthropoda</taxon>
        <taxon>Hexapoda</taxon>
        <taxon>Insecta</taxon>
        <taxon>Pterygota</taxon>
        <taxon>Neoptera</taxon>
        <taxon>Endopterygota</taxon>
        <taxon>Lepidoptera</taxon>
        <taxon>Glossata</taxon>
        <taxon>Ditrysia</taxon>
        <taxon>Papilionoidea</taxon>
        <taxon>Papilionidae</taxon>
        <taxon>Papilioninae</taxon>
        <taxon>Papilio</taxon>
    </lineage>
</organism>
<evidence type="ECO:0000256" key="4">
    <source>
        <dbReference type="ARBA" id="ARBA00022723"/>
    </source>
</evidence>
<dbReference type="PANTHER" id="PTHR12001:SF69">
    <property type="entry name" value="ALL TRANS-POLYPRENYL-DIPHOSPHATE SYNTHASE PDSS1"/>
    <property type="match status" value="1"/>
</dbReference>
<dbReference type="Proteomes" id="UP000053268">
    <property type="component" value="Unassembled WGS sequence"/>
</dbReference>
<sequence>MAVDNQLVKWGEKGTALMCYVCYVVHVRKRLVAVVAMACLSPSRLCARVQDKLMCQFGHKVRRQTVFVKLKPPGPTPLRIFGRTCQTGQRSSHYLFKSEYERSTIVYDVKITRPDLSDINSKRVTTCGPACGSAGMGPAAAGAVRRLASSLQSTSTGSLPDYGTQIVDPYRLLEDDLNGIYEDIRSELERNTNQAELNTIATYYFDGQGKALRPMVAILMARAVNYHVYGENSALLPSQRQVAMISEMIHSASLIHDDVIDQSDFRRGKPSVNVLWNHKKVSLQLIIT</sequence>
<keyword evidence="3 7" id="KW-0808">Transferase</keyword>
<evidence type="ECO:0000313" key="9">
    <source>
        <dbReference type="Proteomes" id="UP000053268"/>
    </source>
</evidence>
<dbReference type="STRING" id="66420.A0A194PE40"/>
<reference evidence="8 9" key="1">
    <citation type="journal article" date="2015" name="Nat. Commun.">
        <title>Outbred genome sequencing and CRISPR/Cas9 gene editing in butterflies.</title>
        <authorList>
            <person name="Li X."/>
            <person name="Fan D."/>
            <person name="Zhang W."/>
            <person name="Liu G."/>
            <person name="Zhang L."/>
            <person name="Zhao L."/>
            <person name="Fang X."/>
            <person name="Chen L."/>
            <person name="Dong Y."/>
            <person name="Chen Y."/>
            <person name="Ding Y."/>
            <person name="Zhao R."/>
            <person name="Feng M."/>
            <person name="Zhu Y."/>
            <person name="Feng Y."/>
            <person name="Jiang X."/>
            <person name="Zhu D."/>
            <person name="Xiang H."/>
            <person name="Feng X."/>
            <person name="Li S."/>
            <person name="Wang J."/>
            <person name="Zhang G."/>
            <person name="Kronforst M.R."/>
            <person name="Wang W."/>
        </authorList>
    </citation>
    <scope>NUCLEOTIDE SEQUENCE [LARGE SCALE GENOMIC DNA]</scope>
    <source>
        <strain evidence="8">Ya'a_city_454_Px</strain>
        <tissue evidence="8">Whole body</tissue>
    </source>
</reference>
<evidence type="ECO:0000256" key="5">
    <source>
        <dbReference type="ARBA" id="ARBA00022842"/>
    </source>
</evidence>
<comment type="cofactor">
    <cofactor evidence="1">
        <name>Mg(2+)</name>
        <dbReference type="ChEBI" id="CHEBI:18420"/>
    </cofactor>
</comment>
<evidence type="ECO:0000256" key="2">
    <source>
        <dbReference type="ARBA" id="ARBA00006706"/>
    </source>
</evidence>
<keyword evidence="9" id="KW-1185">Reference proteome</keyword>
<comment type="similarity">
    <text evidence="2 7">Belongs to the FPP/GGPP synthase family.</text>
</comment>
<keyword evidence="6" id="KW-0414">Isoprene biosynthesis</keyword>
<dbReference type="GO" id="GO:1990234">
    <property type="term" value="C:transferase complex"/>
    <property type="evidence" value="ECO:0007669"/>
    <property type="project" value="TreeGrafter"/>
</dbReference>
<name>A0A194PE40_PAPXU</name>
<dbReference type="AlphaFoldDB" id="A0A194PE40"/>
<dbReference type="InterPro" id="IPR008949">
    <property type="entry name" value="Isoprenoid_synthase_dom_sf"/>
</dbReference>
<dbReference type="InterPro" id="IPR000092">
    <property type="entry name" value="Polyprenyl_synt"/>
</dbReference>
<dbReference type="Gene3D" id="1.10.600.10">
    <property type="entry name" value="Farnesyl Diphosphate Synthase"/>
    <property type="match status" value="1"/>
</dbReference>
<proteinExistence type="inferred from homology"/>